<gene>
    <name evidence="2" type="ORF">D4764_10G0005870</name>
</gene>
<reference evidence="2 3" key="1">
    <citation type="submission" date="2019-04" db="EMBL/GenBank/DDBJ databases">
        <title>Chromosome genome assembly for Takifugu flavidus.</title>
        <authorList>
            <person name="Xiao S."/>
        </authorList>
    </citation>
    <scope>NUCLEOTIDE SEQUENCE [LARGE SCALE GENOMIC DNA]</scope>
    <source>
        <strain evidence="2">HTHZ2018</strain>
        <tissue evidence="2">Muscle</tissue>
    </source>
</reference>
<feature type="chain" id="PRO_5022866016" evidence="1">
    <location>
        <begin position="32"/>
        <end position="60"/>
    </location>
</feature>
<dbReference type="AlphaFoldDB" id="A0A5C6PMC4"/>
<proteinExistence type="predicted"/>
<keyword evidence="1" id="KW-0732">Signal</keyword>
<name>A0A5C6PMC4_9TELE</name>
<dbReference type="EMBL" id="RHFK02000002">
    <property type="protein sequence ID" value="TWW79557.1"/>
    <property type="molecule type" value="Genomic_DNA"/>
</dbReference>
<keyword evidence="3" id="KW-1185">Reference proteome</keyword>
<feature type="signal peptide" evidence="1">
    <location>
        <begin position="1"/>
        <end position="31"/>
    </location>
</feature>
<dbReference type="Proteomes" id="UP000324091">
    <property type="component" value="Chromosome 10"/>
</dbReference>
<comment type="caution">
    <text evidence="2">The sequence shown here is derived from an EMBL/GenBank/DDBJ whole genome shotgun (WGS) entry which is preliminary data.</text>
</comment>
<evidence type="ECO:0000313" key="3">
    <source>
        <dbReference type="Proteomes" id="UP000324091"/>
    </source>
</evidence>
<accession>A0A5C6PMC4</accession>
<evidence type="ECO:0000256" key="1">
    <source>
        <dbReference type="SAM" id="SignalP"/>
    </source>
</evidence>
<sequence>MPSGNPSWSRLPRLLDPLLLWLGALVRDSLSLSPLSPLLGETALRRGGAAEATTELLPKF</sequence>
<organism evidence="2 3">
    <name type="scientific">Takifugu flavidus</name>
    <name type="common">sansaifugu</name>
    <dbReference type="NCBI Taxonomy" id="433684"/>
    <lineage>
        <taxon>Eukaryota</taxon>
        <taxon>Metazoa</taxon>
        <taxon>Chordata</taxon>
        <taxon>Craniata</taxon>
        <taxon>Vertebrata</taxon>
        <taxon>Euteleostomi</taxon>
        <taxon>Actinopterygii</taxon>
        <taxon>Neopterygii</taxon>
        <taxon>Teleostei</taxon>
        <taxon>Neoteleostei</taxon>
        <taxon>Acanthomorphata</taxon>
        <taxon>Eupercaria</taxon>
        <taxon>Tetraodontiformes</taxon>
        <taxon>Tetradontoidea</taxon>
        <taxon>Tetraodontidae</taxon>
        <taxon>Takifugu</taxon>
    </lineage>
</organism>
<evidence type="ECO:0000313" key="2">
    <source>
        <dbReference type="EMBL" id="TWW79557.1"/>
    </source>
</evidence>
<protein>
    <submittedName>
        <fullName evidence="2">Uncharacterized protein</fullName>
    </submittedName>
</protein>